<name>A0A0L0DGV9_THETB</name>
<evidence type="ECO:0000313" key="4">
    <source>
        <dbReference type="Proteomes" id="UP000054408"/>
    </source>
</evidence>
<evidence type="ECO:0000256" key="2">
    <source>
        <dbReference type="SAM" id="SignalP"/>
    </source>
</evidence>
<organism evidence="3 4">
    <name type="scientific">Thecamonas trahens ATCC 50062</name>
    <dbReference type="NCBI Taxonomy" id="461836"/>
    <lineage>
        <taxon>Eukaryota</taxon>
        <taxon>Apusozoa</taxon>
        <taxon>Apusomonadida</taxon>
        <taxon>Apusomonadidae</taxon>
        <taxon>Thecamonas</taxon>
    </lineage>
</organism>
<dbReference type="InterPro" id="IPR012493">
    <property type="entry name" value="Renin_rcpt"/>
</dbReference>
<evidence type="ECO:0000313" key="3">
    <source>
        <dbReference type="EMBL" id="KNC51361.1"/>
    </source>
</evidence>
<reference evidence="3 4" key="1">
    <citation type="submission" date="2010-05" db="EMBL/GenBank/DDBJ databases">
        <title>The Genome Sequence of Thecamonas trahens ATCC 50062.</title>
        <authorList>
            <consortium name="The Broad Institute Genome Sequencing Platform"/>
            <person name="Russ C."/>
            <person name="Cuomo C."/>
            <person name="Shea T."/>
            <person name="Young S.K."/>
            <person name="Zeng Q."/>
            <person name="Koehrsen M."/>
            <person name="Haas B."/>
            <person name="Borodovsky M."/>
            <person name="Guigo R."/>
            <person name="Alvarado L."/>
            <person name="Berlin A."/>
            <person name="Bochicchio J."/>
            <person name="Borenstein D."/>
            <person name="Chapman S."/>
            <person name="Chen Z."/>
            <person name="Freedman E."/>
            <person name="Gellesch M."/>
            <person name="Goldberg J."/>
            <person name="Griggs A."/>
            <person name="Gujja S."/>
            <person name="Heilman E."/>
            <person name="Heiman D."/>
            <person name="Hepburn T."/>
            <person name="Howarth C."/>
            <person name="Jen D."/>
            <person name="Larson L."/>
            <person name="Mehta T."/>
            <person name="Park D."/>
            <person name="Pearson M."/>
            <person name="Roberts A."/>
            <person name="Saif S."/>
            <person name="Shenoy N."/>
            <person name="Sisk P."/>
            <person name="Stolte C."/>
            <person name="Sykes S."/>
            <person name="Thomson T."/>
            <person name="Walk T."/>
            <person name="White J."/>
            <person name="Yandava C."/>
            <person name="Burger G."/>
            <person name="Gray M.W."/>
            <person name="Holland P.W.H."/>
            <person name="King N."/>
            <person name="Lang F.B.F."/>
            <person name="Roger A.J."/>
            <person name="Ruiz-Trillo I."/>
            <person name="Lander E."/>
            <person name="Nusbaum C."/>
        </authorList>
    </citation>
    <scope>NUCLEOTIDE SEQUENCE [LARGE SCALE GENOMIC DNA]</scope>
    <source>
        <strain evidence="3 4">ATCC 50062</strain>
    </source>
</reference>
<keyword evidence="2" id="KW-0732">Signal</keyword>
<feature type="signal peptide" evidence="2">
    <location>
        <begin position="1"/>
        <end position="30"/>
    </location>
</feature>
<dbReference type="GO" id="GO:0038023">
    <property type="term" value="F:signaling receptor activity"/>
    <property type="evidence" value="ECO:0007669"/>
    <property type="project" value="InterPro"/>
</dbReference>
<dbReference type="GeneID" id="25566306"/>
<sequence>MRMNLRTLAAALTAACLLAVASLVPSAVLAGPVPHALADLVARFSDDPAVALAAAELSAAAGLTRALAAGELPALAALLADDTPDVFALALTGLAKAQYAHGAAAPLSTGLAAALADLAAAASADLAAAASGDAAAAAALTVATPAYGVTAAFADAAREVVGDISLASGASFGMALPNVFVSRSLPPAARDQLCASASALSAELAPASIACATSPAPHATVLAPRATSFGNSTTPTYDTSRAGIWQAAFWTSIFLLLVFLAATCALCCMSIPNDPILYRNSLSKLD</sequence>
<dbReference type="PANTHER" id="PTHR13351:SF1">
    <property type="entry name" value="RENIN RECEPTOR"/>
    <property type="match status" value="1"/>
</dbReference>
<dbReference type="PANTHER" id="PTHR13351">
    <property type="entry name" value="RENIN RECEPTOR"/>
    <property type="match status" value="1"/>
</dbReference>
<proteinExistence type="predicted"/>
<protein>
    <submittedName>
        <fullName evidence="3">Uncharacterized protein</fullName>
    </submittedName>
</protein>
<gene>
    <name evidence="3" type="ORF">AMSG_07377</name>
</gene>
<dbReference type="GO" id="GO:0009897">
    <property type="term" value="C:external side of plasma membrane"/>
    <property type="evidence" value="ECO:0007669"/>
    <property type="project" value="TreeGrafter"/>
</dbReference>
<dbReference type="Proteomes" id="UP000054408">
    <property type="component" value="Unassembled WGS sequence"/>
</dbReference>
<feature type="chain" id="PRO_5005537158" evidence="2">
    <location>
        <begin position="31"/>
        <end position="286"/>
    </location>
</feature>
<keyword evidence="1" id="KW-1133">Transmembrane helix</keyword>
<feature type="transmembrane region" description="Helical" evidence="1">
    <location>
        <begin position="247"/>
        <end position="271"/>
    </location>
</feature>
<keyword evidence="1" id="KW-0472">Membrane</keyword>
<dbReference type="AlphaFoldDB" id="A0A0L0DGV9"/>
<keyword evidence="1" id="KW-0812">Transmembrane</keyword>
<accession>A0A0L0DGV9</accession>
<evidence type="ECO:0000256" key="1">
    <source>
        <dbReference type="SAM" id="Phobius"/>
    </source>
</evidence>
<dbReference type="RefSeq" id="XP_013756279.1">
    <property type="nucleotide sequence ID" value="XM_013900825.1"/>
</dbReference>
<keyword evidence="4" id="KW-1185">Reference proteome</keyword>
<dbReference type="EMBL" id="GL349466">
    <property type="protein sequence ID" value="KNC51361.1"/>
    <property type="molecule type" value="Genomic_DNA"/>
</dbReference>